<feature type="non-terminal residue" evidence="2">
    <location>
        <position position="1"/>
    </location>
</feature>
<feature type="compositionally biased region" description="Basic residues" evidence="1">
    <location>
        <begin position="69"/>
        <end position="89"/>
    </location>
</feature>
<dbReference type="AlphaFoldDB" id="A0A6J4U102"/>
<feature type="compositionally biased region" description="Basic and acidic residues" evidence="1">
    <location>
        <begin position="57"/>
        <end position="68"/>
    </location>
</feature>
<protein>
    <submittedName>
        <fullName evidence="2">Uncharacterized protein</fullName>
    </submittedName>
</protein>
<accession>A0A6J4U102</accession>
<feature type="region of interest" description="Disordered" evidence="1">
    <location>
        <begin position="18"/>
        <end position="183"/>
    </location>
</feature>
<feature type="compositionally biased region" description="Low complexity" evidence="1">
    <location>
        <begin position="162"/>
        <end position="172"/>
    </location>
</feature>
<feature type="non-terminal residue" evidence="2">
    <location>
        <position position="183"/>
    </location>
</feature>
<proteinExistence type="predicted"/>
<gene>
    <name evidence="2" type="ORF">AVDCRST_MAG73-1345</name>
</gene>
<organism evidence="2">
    <name type="scientific">uncultured Thermomicrobiales bacterium</name>
    <dbReference type="NCBI Taxonomy" id="1645740"/>
    <lineage>
        <taxon>Bacteria</taxon>
        <taxon>Pseudomonadati</taxon>
        <taxon>Thermomicrobiota</taxon>
        <taxon>Thermomicrobia</taxon>
        <taxon>Thermomicrobiales</taxon>
        <taxon>environmental samples</taxon>
    </lineage>
</organism>
<name>A0A6J4U102_9BACT</name>
<dbReference type="EMBL" id="CADCWE010000084">
    <property type="protein sequence ID" value="CAA9535458.1"/>
    <property type="molecule type" value="Genomic_DNA"/>
</dbReference>
<evidence type="ECO:0000313" key="2">
    <source>
        <dbReference type="EMBL" id="CAA9535458.1"/>
    </source>
</evidence>
<feature type="compositionally biased region" description="Basic residues" evidence="1">
    <location>
        <begin position="18"/>
        <end position="30"/>
    </location>
</feature>
<reference evidence="2" key="1">
    <citation type="submission" date="2020-02" db="EMBL/GenBank/DDBJ databases">
        <authorList>
            <person name="Meier V. D."/>
        </authorList>
    </citation>
    <scope>NUCLEOTIDE SEQUENCE</scope>
    <source>
        <strain evidence="2">AVDCRST_MAG73</strain>
    </source>
</reference>
<sequence length="183" mass="20016">GVLQPSVLRRIGAVRRHAGGRRFRRGRRANRAAGDHRRGPGGVGARAGVAPRGRVLRLRDARRSESLDRRRRRRGRADRRPGRRGRVRRPALGVVARSLRRRRQRVAAQSSRTPGPDDHPGHRPRPTGAARGGELGRDRAGCGGRAAVRAPVHPRRRDRCLRAGQAAGVGRAAEPDRIPGGVL</sequence>
<evidence type="ECO:0000256" key="1">
    <source>
        <dbReference type="SAM" id="MobiDB-lite"/>
    </source>
</evidence>